<dbReference type="GO" id="GO:0005634">
    <property type="term" value="C:nucleus"/>
    <property type="evidence" value="ECO:0007669"/>
    <property type="project" value="TreeGrafter"/>
</dbReference>
<reference evidence="7" key="2">
    <citation type="submission" date="2020-05" db="UniProtKB">
        <authorList>
            <consortium name="EnsemblMetazoa"/>
        </authorList>
    </citation>
    <scope>IDENTIFICATION</scope>
    <source>
        <strain evidence="7">IAEA</strain>
    </source>
</reference>
<dbReference type="GO" id="GO:0051301">
    <property type="term" value="P:cell division"/>
    <property type="evidence" value="ECO:0007669"/>
    <property type="project" value="UniProtKB-KW"/>
</dbReference>
<dbReference type="GO" id="GO:0005737">
    <property type="term" value="C:cytoplasm"/>
    <property type="evidence" value="ECO:0007669"/>
    <property type="project" value="TreeGrafter"/>
</dbReference>
<evidence type="ECO:0000256" key="1">
    <source>
        <dbReference type="ARBA" id="ARBA00010963"/>
    </source>
</evidence>
<dbReference type="Pfam" id="PF15280">
    <property type="entry name" value="BORA_N"/>
    <property type="match status" value="1"/>
</dbReference>
<dbReference type="GO" id="GO:0019901">
    <property type="term" value="F:protein kinase binding"/>
    <property type="evidence" value="ECO:0007669"/>
    <property type="project" value="TreeGrafter"/>
</dbReference>
<feature type="compositionally biased region" description="Polar residues" evidence="6">
    <location>
        <begin position="408"/>
        <end position="418"/>
    </location>
</feature>
<dbReference type="PANTHER" id="PTHR14728">
    <property type="entry name" value="PROTEIN AURORA BOREALIS"/>
    <property type="match status" value="1"/>
</dbReference>
<accession>A0A1A9W3F2</accession>
<name>A0A1A9W3F2_9MUSC</name>
<dbReference type="AlphaFoldDB" id="A0A1A9W3F2"/>
<keyword evidence="4" id="KW-0498">Mitosis</keyword>
<dbReference type="InterPro" id="IPR023252">
    <property type="entry name" value="Aurora_borealis_protein"/>
</dbReference>
<sequence length="627" mass="69217">MDVEEFATPQRVKSAAIWPQLTQKMKTSEATSKILGSHKKAVHPRSPKAGGLSCTVSSSNCILTIPIGTLNSMHSVTMPVAQTPPAKRHHKVRNPFEAALADRLHLPLIASPSLFRPSTPQMSSTKFEWTIDEMSSLKPAHVEPHETQFQDSPDPELEAKAQSAISSYFKEQQIVPSPVFCPLRNHRIILSELNGNTPISKPGQRIRECGSQTELTLPPTLPPALELALKPYFQPHLAGVGEEWERKLEDSSFKTINCNVKEISLRRKLFDMHNIMLVESDTNSLIQTSCAKSEQCANTGLSSITPVAQHSALVRKLSDSLDKSSFASLSPISACECLSPLINVESGKNRTADIINFIDEIGDELSPIHPPGMSRLHSNLENSKSEEKNNAFSETADLSESENKHQQKLTSGRSSSPLLTDVANKNVAEFSADSFTMKISRLKVNSSHKSEASTMISKVFLKELDPDDTDEVLEDTFDMEEMQYSQLSGISSNSSNSDTPRGKRRSASRKNLSQSFSANCMNDEQDEYAASYEAYTNSPKVKELVMKKQTPFPETLTNHVNNSHPFANNAEKTSITEKNLTIFRADSGFNEMSNNNNTSLSCEAVLGKVEETDYTMKYVCATPSENA</sequence>
<dbReference type="STRING" id="37001.A0A1A9W3F2"/>
<dbReference type="PANTHER" id="PTHR14728:SF2">
    <property type="entry name" value="PROTEIN AURORA BOREALIS"/>
    <property type="match status" value="1"/>
</dbReference>
<proteinExistence type="inferred from homology"/>
<dbReference type="VEuPathDB" id="VectorBase:GBRI005021"/>
<dbReference type="GO" id="GO:0060236">
    <property type="term" value="P:regulation of mitotic spindle organization"/>
    <property type="evidence" value="ECO:0007669"/>
    <property type="project" value="TreeGrafter"/>
</dbReference>
<feature type="region of interest" description="Disordered" evidence="6">
    <location>
        <begin position="485"/>
        <end position="517"/>
    </location>
</feature>
<evidence type="ECO:0000256" key="5">
    <source>
        <dbReference type="ARBA" id="ARBA00023306"/>
    </source>
</evidence>
<keyword evidence="3" id="KW-0132">Cell division</keyword>
<evidence type="ECO:0000256" key="6">
    <source>
        <dbReference type="SAM" id="MobiDB-lite"/>
    </source>
</evidence>
<protein>
    <recommendedName>
        <fullName evidence="2">Protein aurora borealis</fullName>
    </recommendedName>
</protein>
<dbReference type="GO" id="GO:0007088">
    <property type="term" value="P:regulation of mitotic nuclear division"/>
    <property type="evidence" value="ECO:0007669"/>
    <property type="project" value="TreeGrafter"/>
</dbReference>
<dbReference type="Proteomes" id="UP000091820">
    <property type="component" value="Unassembled WGS sequence"/>
</dbReference>
<evidence type="ECO:0000256" key="3">
    <source>
        <dbReference type="ARBA" id="ARBA00022618"/>
    </source>
</evidence>
<evidence type="ECO:0000256" key="4">
    <source>
        <dbReference type="ARBA" id="ARBA00022776"/>
    </source>
</evidence>
<dbReference type="EnsemblMetazoa" id="GBRI005021-RA">
    <property type="protein sequence ID" value="GBRI005021-PA"/>
    <property type="gene ID" value="GBRI005021"/>
</dbReference>
<keyword evidence="5" id="KW-0131">Cell cycle</keyword>
<dbReference type="PRINTS" id="PR02038">
    <property type="entry name" value="AURORABORA"/>
</dbReference>
<evidence type="ECO:0000256" key="2">
    <source>
        <dbReference type="ARBA" id="ARBA00020055"/>
    </source>
</evidence>
<feature type="region of interest" description="Disordered" evidence="6">
    <location>
        <begin position="368"/>
        <end position="418"/>
    </location>
</feature>
<reference evidence="8" key="1">
    <citation type="submission" date="2014-03" db="EMBL/GenBank/DDBJ databases">
        <authorList>
            <person name="Aksoy S."/>
            <person name="Warren W."/>
            <person name="Wilson R.K."/>
        </authorList>
    </citation>
    <scope>NUCLEOTIDE SEQUENCE [LARGE SCALE GENOMIC DNA]</scope>
    <source>
        <strain evidence="8">IAEA</strain>
    </source>
</reference>
<evidence type="ECO:0000313" key="7">
    <source>
        <dbReference type="EnsemblMetazoa" id="GBRI005021-PA"/>
    </source>
</evidence>
<organism evidence="7 8">
    <name type="scientific">Glossina brevipalpis</name>
    <dbReference type="NCBI Taxonomy" id="37001"/>
    <lineage>
        <taxon>Eukaryota</taxon>
        <taxon>Metazoa</taxon>
        <taxon>Ecdysozoa</taxon>
        <taxon>Arthropoda</taxon>
        <taxon>Hexapoda</taxon>
        <taxon>Insecta</taxon>
        <taxon>Pterygota</taxon>
        <taxon>Neoptera</taxon>
        <taxon>Endopterygota</taxon>
        <taxon>Diptera</taxon>
        <taxon>Brachycera</taxon>
        <taxon>Muscomorpha</taxon>
        <taxon>Hippoboscoidea</taxon>
        <taxon>Glossinidae</taxon>
        <taxon>Glossina</taxon>
    </lineage>
</organism>
<comment type="similarity">
    <text evidence="1">Belongs to the BORA family.</text>
</comment>
<evidence type="ECO:0000313" key="8">
    <source>
        <dbReference type="Proteomes" id="UP000091820"/>
    </source>
</evidence>
<keyword evidence="8" id="KW-1185">Reference proteome</keyword>